<keyword evidence="5" id="KW-1185">Reference proteome</keyword>
<feature type="chain" id="PRO_5013701385" description="HYR domain-containing protein" evidence="2">
    <location>
        <begin position="18"/>
        <end position="607"/>
    </location>
</feature>
<dbReference type="InterPro" id="IPR003410">
    <property type="entry name" value="HYR_dom"/>
</dbReference>
<feature type="domain" description="HYR" evidence="3">
    <location>
        <begin position="102"/>
        <end position="188"/>
    </location>
</feature>
<feature type="domain" description="HYR" evidence="3">
    <location>
        <begin position="346"/>
        <end position="430"/>
    </location>
</feature>
<dbReference type="Proteomes" id="UP000230750">
    <property type="component" value="Unassembled WGS sequence"/>
</dbReference>
<feature type="domain" description="HYR" evidence="3">
    <location>
        <begin position="431"/>
        <end position="517"/>
    </location>
</feature>
<keyword evidence="1" id="KW-0677">Repeat</keyword>
<sequence>MTCCGFTFNLFLFTASTDNEPPVFINCAPPPTVEVDADPNSNGAVVVLPSIIATDNSQATPTITYSIQSGEFFTIGSSTVAVNAEDDAGNMAIPCVITVVVRDVTPPTIVDCPENAVIVSAPLGQTSATVVWTEPTATDNSGSTVTVSQTGGNVGDNFPVNVPTTITYTFTDAAQNPSVCSFIVFVTASTDNEPPVFINCAPPPTVTVDADPNSNGAVVVLPSIIATDNSQATPTITYSIQSGEFFTIGSSTVAVNAEDDAGNMAIPCVITVVVRVDADPNSNGAVVVLPSIIATDNSQATPTITYSIQSGEFFTIGSSTVAVNAEDDAGNMAIPCVITVVVRASTDNEPPVFINCAPPPTVEVDADPNSNGAVVVLPSIIATDNSQATPTITYSIQSGEFFTIGSSTVTVNAEDDAGNMAIPCVITVVVRDVTPPTIIDCPETVISVTAPLGQTSATVVWIEPTATDNSGSTVTVSQTGGNVGDNFPVNVPTTITYTFTDAAQNPSVCSFIVFVTGQNNAPVITCPGDVSVVSLANNVGNFASWDIPTCVDIEDGNIVLDQSACVPQSGGFFSNIGSSPVTCTCTDSGQLQSQCTFNVFVSGFNNL</sequence>
<dbReference type="PANTHER" id="PTHR24273:SF32">
    <property type="entry name" value="HYALIN"/>
    <property type="match status" value="1"/>
</dbReference>
<evidence type="ECO:0000313" key="5">
    <source>
        <dbReference type="Proteomes" id="UP000230750"/>
    </source>
</evidence>
<feature type="domain" description="HYR" evidence="3">
    <location>
        <begin position="17"/>
        <end position="101"/>
    </location>
</feature>
<feature type="signal peptide" evidence="2">
    <location>
        <begin position="1"/>
        <end position="17"/>
    </location>
</feature>
<accession>A0A2G8K9U7</accession>
<proteinExistence type="predicted"/>
<dbReference type="AlphaFoldDB" id="A0A2G8K9U7"/>
<evidence type="ECO:0000259" key="3">
    <source>
        <dbReference type="PROSITE" id="PS50825"/>
    </source>
</evidence>
<dbReference type="PANTHER" id="PTHR24273">
    <property type="entry name" value="FI04643P-RELATED"/>
    <property type="match status" value="1"/>
</dbReference>
<dbReference type="PROSITE" id="PS50825">
    <property type="entry name" value="HYR"/>
    <property type="match status" value="6"/>
</dbReference>
<dbReference type="Pfam" id="PF02494">
    <property type="entry name" value="HYR"/>
    <property type="match status" value="7"/>
</dbReference>
<dbReference type="OrthoDB" id="5977899at2759"/>
<reference evidence="4 5" key="1">
    <citation type="journal article" date="2017" name="PLoS Biol.">
        <title>The sea cucumber genome provides insights into morphological evolution and visceral regeneration.</title>
        <authorList>
            <person name="Zhang X."/>
            <person name="Sun L."/>
            <person name="Yuan J."/>
            <person name="Sun Y."/>
            <person name="Gao Y."/>
            <person name="Zhang L."/>
            <person name="Li S."/>
            <person name="Dai H."/>
            <person name="Hamel J.F."/>
            <person name="Liu C."/>
            <person name="Yu Y."/>
            <person name="Liu S."/>
            <person name="Lin W."/>
            <person name="Guo K."/>
            <person name="Jin S."/>
            <person name="Xu P."/>
            <person name="Storey K.B."/>
            <person name="Huan P."/>
            <person name="Zhang T."/>
            <person name="Zhou Y."/>
            <person name="Zhang J."/>
            <person name="Lin C."/>
            <person name="Li X."/>
            <person name="Xing L."/>
            <person name="Huo D."/>
            <person name="Sun M."/>
            <person name="Wang L."/>
            <person name="Mercier A."/>
            <person name="Li F."/>
            <person name="Yang H."/>
            <person name="Xiang J."/>
        </authorList>
    </citation>
    <scope>NUCLEOTIDE SEQUENCE [LARGE SCALE GENOMIC DNA]</scope>
    <source>
        <strain evidence="4">Shaxun</strain>
        <tissue evidence="4">Muscle</tissue>
    </source>
</reference>
<protein>
    <recommendedName>
        <fullName evidence="3">HYR domain-containing protein</fullName>
    </recommendedName>
</protein>
<feature type="domain" description="HYR" evidence="3">
    <location>
        <begin position="518"/>
        <end position="603"/>
    </location>
</feature>
<evidence type="ECO:0000313" key="4">
    <source>
        <dbReference type="EMBL" id="PIK44786.1"/>
    </source>
</evidence>
<evidence type="ECO:0000256" key="1">
    <source>
        <dbReference type="ARBA" id="ARBA00022737"/>
    </source>
</evidence>
<keyword evidence="2" id="KW-0732">Signal</keyword>
<gene>
    <name evidence="4" type="ORF">BSL78_18350</name>
</gene>
<dbReference type="STRING" id="307972.A0A2G8K9U7"/>
<evidence type="ECO:0000256" key="2">
    <source>
        <dbReference type="SAM" id="SignalP"/>
    </source>
</evidence>
<comment type="caution">
    <text evidence="4">The sequence shown here is derived from an EMBL/GenBank/DDBJ whole genome shotgun (WGS) entry which is preliminary data.</text>
</comment>
<name>A0A2G8K9U7_STIJA</name>
<feature type="domain" description="HYR" evidence="3">
    <location>
        <begin position="190"/>
        <end position="276"/>
    </location>
</feature>
<organism evidence="4 5">
    <name type="scientific">Stichopus japonicus</name>
    <name type="common">Sea cucumber</name>
    <dbReference type="NCBI Taxonomy" id="307972"/>
    <lineage>
        <taxon>Eukaryota</taxon>
        <taxon>Metazoa</taxon>
        <taxon>Echinodermata</taxon>
        <taxon>Eleutherozoa</taxon>
        <taxon>Echinozoa</taxon>
        <taxon>Holothuroidea</taxon>
        <taxon>Aspidochirotacea</taxon>
        <taxon>Aspidochirotida</taxon>
        <taxon>Stichopodidae</taxon>
        <taxon>Apostichopus</taxon>
    </lineage>
</organism>
<dbReference type="EMBL" id="MRZV01000754">
    <property type="protein sequence ID" value="PIK44786.1"/>
    <property type="molecule type" value="Genomic_DNA"/>
</dbReference>